<proteinExistence type="predicted"/>
<protein>
    <submittedName>
        <fullName evidence="2">BT2A</fullName>
    </submittedName>
</protein>
<organism evidence="2">
    <name type="scientific">Arundo donax</name>
    <name type="common">Giant reed</name>
    <name type="synonym">Donax arundinaceus</name>
    <dbReference type="NCBI Taxonomy" id="35708"/>
    <lineage>
        <taxon>Eukaryota</taxon>
        <taxon>Viridiplantae</taxon>
        <taxon>Streptophyta</taxon>
        <taxon>Embryophyta</taxon>
        <taxon>Tracheophyta</taxon>
        <taxon>Spermatophyta</taxon>
        <taxon>Magnoliopsida</taxon>
        <taxon>Liliopsida</taxon>
        <taxon>Poales</taxon>
        <taxon>Poaceae</taxon>
        <taxon>PACMAD clade</taxon>
        <taxon>Arundinoideae</taxon>
        <taxon>Arundineae</taxon>
        <taxon>Arundo</taxon>
    </lineage>
</organism>
<reference evidence="2" key="2">
    <citation type="journal article" date="2015" name="Data Brief">
        <title>Shoot transcriptome of the giant reed, Arundo donax.</title>
        <authorList>
            <person name="Barrero R.A."/>
            <person name="Guerrero F.D."/>
            <person name="Moolhuijzen P."/>
            <person name="Goolsby J.A."/>
            <person name="Tidwell J."/>
            <person name="Bellgard S.E."/>
            <person name="Bellgard M.I."/>
        </authorList>
    </citation>
    <scope>NUCLEOTIDE SEQUENCE</scope>
    <source>
        <tissue evidence="2">Shoot tissue taken approximately 20 cm above the soil surface</tissue>
    </source>
</reference>
<reference evidence="2" key="1">
    <citation type="submission" date="2014-09" db="EMBL/GenBank/DDBJ databases">
        <authorList>
            <person name="Magalhaes I.L.F."/>
            <person name="Oliveira U."/>
            <person name="Santos F.R."/>
            <person name="Vidigal T.H.D.A."/>
            <person name="Brescovit A.D."/>
            <person name="Santos A.J."/>
        </authorList>
    </citation>
    <scope>NUCLEOTIDE SEQUENCE</scope>
    <source>
        <tissue evidence="2">Shoot tissue taken approximately 20 cm above the soil surface</tissue>
    </source>
</reference>
<sequence>MYGSRGASGDGAVEEDPGNPTPTCWPTLAKRPAGGWKDRWRVHERSNPPSPSTPVGAAGGRPRKQQLQSAAAAGSAHCNRAPPLFLLIGSARFLESTGWMVILRRRLTSYLQESSERTSAAAKRELTAMDSIGVAWKRRGNRNLGAEKGALFFSGSRPNPLH</sequence>
<feature type="compositionally biased region" description="Basic and acidic residues" evidence="1">
    <location>
        <begin position="36"/>
        <end position="46"/>
    </location>
</feature>
<evidence type="ECO:0000313" key="2">
    <source>
        <dbReference type="EMBL" id="JAE20517.1"/>
    </source>
</evidence>
<dbReference type="EMBL" id="GBRH01177379">
    <property type="protein sequence ID" value="JAE20517.1"/>
    <property type="molecule type" value="Transcribed_RNA"/>
</dbReference>
<dbReference type="AlphaFoldDB" id="A0A0A9G7P6"/>
<name>A0A0A9G7P6_ARUDO</name>
<feature type="region of interest" description="Disordered" evidence="1">
    <location>
        <begin position="1"/>
        <end position="74"/>
    </location>
</feature>
<evidence type="ECO:0000256" key="1">
    <source>
        <dbReference type="SAM" id="MobiDB-lite"/>
    </source>
</evidence>
<accession>A0A0A9G7P6</accession>